<name>A0A139HF66_9PEZI</name>
<sequence length="108" mass="11701">MTGDDVPGSGTSSSYQPGMPEILTTQATAACVDLPVDLRCFVPIKESRSKNRRVAFIFTLCICSFVGAPAYHLSTAHAIFLAAIIKIFVTSMFLFNKTKAQRGNLPKT</sequence>
<keyword evidence="1" id="KW-0812">Transmembrane</keyword>
<feature type="transmembrane region" description="Helical" evidence="1">
    <location>
        <begin position="54"/>
        <end position="72"/>
    </location>
</feature>
<dbReference type="AlphaFoldDB" id="A0A139HF66"/>
<reference evidence="2 3" key="1">
    <citation type="submission" date="2015-07" db="EMBL/GenBank/DDBJ databases">
        <title>Comparative genomics of the Sigatoka disease complex on banana suggests a link between parallel evolutionary changes in Pseudocercospora fijiensis and Pseudocercospora eumusae and increased virulence on the banana host.</title>
        <authorList>
            <person name="Chang T.-C."/>
            <person name="Salvucci A."/>
            <person name="Crous P.W."/>
            <person name="Stergiopoulos I."/>
        </authorList>
    </citation>
    <scope>NUCLEOTIDE SEQUENCE [LARGE SCALE GENOMIC DNA]</scope>
    <source>
        <strain evidence="2 3">CBS 114824</strain>
    </source>
</reference>
<dbReference type="InterPro" id="IPR010699">
    <property type="entry name" value="DUF1275"/>
</dbReference>
<comment type="caution">
    <text evidence="2">The sequence shown here is derived from an EMBL/GenBank/DDBJ whole genome shotgun (WGS) entry which is preliminary data.</text>
</comment>
<feature type="transmembrane region" description="Helical" evidence="1">
    <location>
        <begin position="78"/>
        <end position="95"/>
    </location>
</feature>
<proteinExistence type="predicted"/>
<keyword evidence="3" id="KW-1185">Reference proteome</keyword>
<gene>
    <name evidence="2" type="ORF">AC578_4432</name>
</gene>
<dbReference type="EMBL" id="LFZN01000063">
    <property type="protein sequence ID" value="KXT01032.1"/>
    <property type="molecule type" value="Genomic_DNA"/>
</dbReference>
<dbReference type="Proteomes" id="UP000070133">
    <property type="component" value="Unassembled WGS sequence"/>
</dbReference>
<dbReference type="OrthoDB" id="5223589at2759"/>
<protein>
    <submittedName>
        <fullName evidence="2">Uncharacterized protein</fullName>
    </submittedName>
</protein>
<keyword evidence="1" id="KW-0472">Membrane</keyword>
<evidence type="ECO:0000313" key="3">
    <source>
        <dbReference type="Proteomes" id="UP000070133"/>
    </source>
</evidence>
<organism evidence="2 3">
    <name type="scientific">Pseudocercospora eumusae</name>
    <dbReference type="NCBI Taxonomy" id="321146"/>
    <lineage>
        <taxon>Eukaryota</taxon>
        <taxon>Fungi</taxon>
        <taxon>Dikarya</taxon>
        <taxon>Ascomycota</taxon>
        <taxon>Pezizomycotina</taxon>
        <taxon>Dothideomycetes</taxon>
        <taxon>Dothideomycetidae</taxon>
        <taxon>Mycosphaerellales</taxon>
        <taxon>Mycosphaerellaceae</taxon>
        <taxon>Pseudocercospora</taxon>
    </lineage>
</organism>
<evidence type="ECO:0000256" key="1">
    <source>
        <dbReference type="SAM" id="Phobius"/>
    </source>
</evidence>
<dbReference type="Pfam" id="PF06912">
    <property type="entry name" value="DUF1275"/>
    <property type="match status" value="1"/>
</dbReference>
<keyword evidence="1" id="KW-1133">Transmembrane helix</keyword>
<accession>A0A139HF66</accession>
<evidence type="ECO:0000313" key="2">
    <source>
        <dbReference type="EMBL" id="KXT01032.1"/>
    </source>
</evidence>